<evidence type="ECO:0000256" key="2">
    <source>
        <dbReference type="HAMAP-Rule" id="MF_00612"/>
    </source>
</evidence>
<accession>A0A143QS10</accession>
<evidence type="ECO:0000256" key="1">
    <source>
        <dbReference type="ARBA" id="ARBA00010839"/>
    </source>
</evidence>
<dbReference type="RefSeq" id="WP_032368078.1">
    <property type="nucleotide sequence ID" value="NZ_CP015220.1"/>
</dbReference>
<dbReference type="Pfam" id="PF02810">
    <property type="entry name" value="SEC-C"/>
    <property type="match status" value="1"/>
</dbReference>
<dbReference type="Pfam" id="PF17775">
    <property type="entry name" value="YchJ_M-like"/>
    <property type="match status" value="1"/>
</dbReference>
<dbReference type="Gene3D" id="3.10.450.50">
    <property type="match status" value="1"/>
</dbReference>
<gene>
    <name evidence="4" type="ORF">A3Q41_04242</name>
</gene>
<dbReference type="SUPFAM" id="SSF54427">
    <property type="entry name" value="NTF2-like"/>
    <property type="match status" value="1"/>
</dbReference>
<evidence type="ECO:0000313" key="5">
    <source>
        <dbReference type="Proteomes" id="UP000076038"/>
    </source>
</evidence>
<dbReference type="InterPro" id="IPR023006">
    <property type="entry name" value="YchJ-like"/>
</dbReference>
<reference evidence="5" key="2">
    <citation type="submission" date="2016-04" db="EMBL/GenBank/DDBJ databases">
        <title>Complete Genome and Plasmid Sequences for Rhodococcus fascians D188 and Draft Sequences for Rhodococcus spp. Isolates PBTS 1 and PBTS 2.</title>
        <authorList>
            <person name="Stamer R."/>
            <person name="Vereecke D."/>
            <person name="Zhang Y."/>
            <person name="Schilkey F."/>
            <person name="Devitt N."/>
            <person name="Randall J."/>
        </authorList>
    </citation>
    <scope>NUCLEOTIDE SEQUENCE [LARGE SCALE GENOMIC DNA]</scope>
    <source>
        <strain evidence="5">PBTS2</strain>
    </source>
</reference>
<feature type="domain" description="YchJ-like middle NTF2-like" evidence="3">
    <location>
        <begin position="29"/>
        <end position="123"/>
    </location>
</feature>
<organism evidence="4 5">
    <name type="scientific">Rhodococcoides fascians</name>
    <name type="common">Rhodococcus fascians</name>
    <dbReference type="NCBI Taxonomy" id="1828"/>
    <lineage>
        <taxon>Bacteria</taxon>
        <taxon>Bacillati</taxon>
        <taxon>Actinomycetota</taxon>
        <taxon>Actinomycetes</taxon>
        <taxon>Mycobacteriales</taxon>
        <taxon>Nocardiaceae</taxon>
        <taxon>Rhodococcoides</taxon>
    </lineage>
</organism>
<dbReference type="AlphaFoldDB" id="A0A143QS10"/>
<dbReference type="KEGG" id="rhs:A3Q41_04242"/>
<keyword evidence="5" id="KW-1185">Reference proteome</keyword>
<proteinExistence type="inferred from homology"/>
<evidence type="ECO:0000259" key="3">
    <source>
        <dbReference type="Pfam" id="PF17775"/>
    </source>
</evidence>
<sequence>MSTRCPCSSGDTFDACCEPYLTGSVDAPTAEKLMRSRFTAFAVGDVAYLRTSWHPDTAPADLELHPDQRWYRLDILAADAGGLFDETGTVQFEARYKHPDGAGTMSEISRFVRVDGRWRYLDGVVAP</sequence>
<dbReference type="InterPro" id="IPR048469">
    <property type="entry name" value="YchJ-like_M"/>
</dbReference>
<dbReference type="Proteomes" id="UP000076038">
    <property type="component" value="Chromosome"/>
</dbReference>
<dbReference type="OrthoDB" id="21421at2"/>
<evidence type="ECO:0000313" key="4">
    <source>
        <dbReference type="EMBL" id="AMY25518.1"/>
    </source>
</evidence>
<reference evidence="4 5" key="1">
    <citation type="journal article" date="2016" name="Genome Announc.">
        <title>Complete Genome and Plasmid Sequences for Rhodococcus fascians D188 and Draft Sequences for Rhodococcus Isolates PBTS 1 and PBTS 2.</title>
        <authorList>
            <person name="Stamler R.A."/>
            <person name="Vereecke D."/>
            <person name="Zhang Y."/>
            <person name="Schilkey F."/>
            <person name="Devitt N."/>
            <person name="Randall J.J."/>
        </authorList>
    </citation>
    <scope>NUCLEOTIDE SEQUENCE [LARGE SCALE GENOMIC DNA]</scope>
    <source>
        <strain evidence="4 5">PBTS2</strain>
    </source>
</reference>
<dbReference type="EMBL" id="CP015220">
    <property type="protein sequence ID" value="AMY25518.1"/>
    <property type="molecule type" value="Genomic_DNA"/>
</dbReference>
<dbReference type="InterPro" id="IPR004027">
    <property type="entry name" value="SEC_C_motif"/>
</dbReference>
<dbReference type="PATRIC" id="fig|1653479.3.peg.4297"/>
<dbReference type="HAMAP" id="MF_00612">
    <property type="entry name" value="UPF0225"/>
    <property type="match status" value="1"/>
</dbReference>
<name>A0A143QS10_RHOFA</name>
<protein>
    <recommendedName>
        <fullName evidence="2">UPF0225 protein A3Q41_04242</fullName>
    </recommendedName>
</protein>
<dbReference type="InterPro" id="IPR032710">
    <property type="entry name" value="NTF2-like_dom_sf"/>
</dbReference>
<comment type="similarity">
    <text evidence="1 2">Belongs to the UPF0225 family.</text>
</comment>